<gene>
    <name evidence="2" type="ORF">TCAL_15874</name>
</gene>
<accession>A0A553NP54</accession>
<name>A0A553NP54_TIGCA</name>
<sequence length="104" mass="11677">MASHQSVLSQTVEYQSFRASVPLKKLALDPDDTEKFWGQSLAQIPPSKFPTPSHEDTSSRDGDHRAWPFRSILILILRLSIECRSIHYPLGHPVEATPSSPRLA</sequence>
<reference evidence="2 3" key="1">
    <citation type="journal article" date="2018" name="Nat. Ecol. Evol.">
        <title>Genomic signatures of mitonuclear coevolution across populations of Tigriopus californicus.</title>
        <authorList>
            <person name="Barreto F.S."/>
            <person name="Watson E.T."/>
            <person name="Lima T.G."/>
            <person name="Willett C.S."/>
            <person name="Edmands S."/>
            <person name="Li W."/>
            <person name="Burton R.S."/>
        </authorList>
    </citation>
    <scope>NUCLEOTIDE SEQUENCE [LARGE SCALE GENOMIC DNA]</scope>
    <source>
        <strain evidence="2 3">San Diego</strain>
    </source>
</reference>
<keyword evidence="3" id="KW-1185">Reference proteome</keyword>
<evidence type="ECO:0000313" key="2">
    <source>
        <dbReference type="EMBL" id="TRY67222.1"/>
    </source>
</evidence>
<dbReference type="AlphaFoldDB" id="A0A553NP54"/>
<organism evidence="2 3">
    <name type="scientific">Tigriopus californicus</name>
    <name type="common">Marine copepod</name>
    <dbReference type="NCBI Taxonomy" id="6832"/>
    <lineage>
        <taxon>Eukaryota</taxon>
        <taxon>Metazoa</taxon>
        <taxon>Ecdysozoa</taxon>
        <taxon>Arthropoda</taxon>
        <taxon>Crustacea</taxon>
        <taxon>Multicrustacea</taxon>
        <taxon>Hexanauplia</taxon>
        <taxon>Copepoda</taxon>
        <taxon>Harpacticoida</taxon>
        <taxon>Harpacticidae</taxon>
        <taxon>Tigriopus</taxon>
    </lineage>
</organism>
<evidence type="ECO:0000256" key="1">
    <source>
        <dbReference type="SAM" id="MobiDB-lite"/>
    </source>
</evidence>
<dbReference type="Proteomes" id="UP000318571">
    <property type="component" value="Chromosome 4"/>
</dbReference>
<comment type="caution">
    <text evidence="2">The sequence shown here is derived from an EMBL/GenBank/DDBJ whole genome shotgun (WGS) entry which is preliminary data.</text>
</comment>
<protein>
    <submittedName>
        <fullName evidence="2">Uncharacterized protein</fullName>
    </submittedName>
</protein>
<evidence type="ECO:0000313" key="3">
    <source>
        <dbReference type="Proteomes" id="UP000318571"/>
    </source>
</evidence>
<proteinExistence type="predicted"/>
<feature type="compositionally biased region" description="Basic and acidic residues" evidence="1">
    <location>
        <begin position="53"/>
        <end position="64"/>
    </location>
</feature>
<dbReference type="EMBL" id="VCGU01000011">
    <property type="protein sequence ID" value="TRY67222.1"/>
    <property type="molecule type" value="Genomic_DNA"/>
</dbReference>
<feature type="region of interest" description="Disordered" evidence="1">
    <location>
        <begin position="41"/>
        <end position="64"/>
    </location>
</feature>